<evidence type="ECO:0000256" key="2">
    <source>
        <dbReference type="ARBA" id="ARBA00022723"/>
    </source>
</evidence>
<dbReference type="GO" id="GO:0006364">
    <property type="term" value="P:rRNA processing"/>
    <property type="evidence" value="ECO:0007669"/>
    <property type="project" value="TreeGrafter"/>
</dbReference>
<dbReference type="SUPFAM" id="SSF50249">
    <property type="entry name" value="Nucleic acid-binding proteins"/>
    <property type="match status" value="1"/>
</dbReference>
<evidence type="ECO:0000256" key="1">
    <source>
        <dbReference type="ARBA" id="ARBA00001946"/>
    </source>
</evidence>
<dbReference type="InterPro" id="IPR004659">
    <property type="entry name" value="RNase_E/G"/>
</dbReference>
<protein>
    <submittedName>
        <fullName evidence="7">Ribonuclease G</fullName>
    </submittedName>
</protein>
<dbReference type="GO" id="GO:0005737">
    <property type="term" value="C:cytoplasm"/>
    <property type="evidence" value="ECO:0007669"/>
    <property type="project" value="TreeGrafter"/>
</dbReference>
<evidence type="ECO:0000256" key="5">
    <source>
        <dbReference type="ARBA" id="ARBA00022884"/>
    </source>
</evidence>
<dbReference type="AlphaFoldDB" id="A0A420WRI7"/>
<evidence type="ECO:0000256" key="4">
    <source>
        <dbReference type="ARBA" id="ARBA00022842"/>
    </source>
</evidence>
<keyword evidence="2" id="KW-0479">Metal-binding</keyword>
<dbReference type="GO" id="GO:0003723">
    <property type="term" value="F:RNA binding"/>
    <property type="evidence" value="ECO:0007669"/>
    <property type="project" value="UniProtKB-KW"/>
</dbReference>
<feature type="domain" description="RNA-binding protein AU-1/Ribonuclease E/G" evidence="6">
    <location>
        <begin position="125"/>
        <end position="387"/>
    </location>
</feature>
<keyword evidence="4" id="KW-0460">Magnesium</keyword>
<evidence type="ECO:0000259" key="6">
    <source>
        <dbReference type="Pfam" id="PF10150"/>
    </source>
</evidence>
<dbReference type="InterPro" id="IPR012340">
    <property type="entry name" value="NA-bd_OB-fold"/>
</dbReference>
<dbReference type="CDD" id="cd04453">
    <property type="entry name" value="S1_RNase_E"/>
    <property type="match status" value="1"/>
</dbReference>
<dbReference type="PANTHER" id="PTHR30001">
    <property type="entry name" value="RIBONUCLEASE"/>
    <property type="match status" value="1"/>
</dbReference>
<dbReference type="RefSeq" id="WP_121218679.1">
    <property type="nucleotide sequence ID" value="NZ_RBIG01000001.1"/>
</dbReference>
<dbReference type="GO" id="GO:0046872">
    <property type="term" value="F:metal ion binding"/>
    <property type="evidence" value="ECO:0007669"/>
    <property type="project" value="UniProtKB-KW"/>
</dbReference>
<keyword evidence="5" id="KW-0694">RNA-binding</keyword>
<sequence>MSRAGLEGIDTLLLEVGPGLTRIALCRDGSLIELIIEAAGHESRIGWTLLGRVIEVSHGLDAAFVDTGEAEPGFLPARAARLLKPDMPAGTPIARLVSEGEAILVQQVKDESAGKGPALSADIALHSDHLVLTPRLPGVAVSRSIPSKAERSRLRRAALDAALALDLPRQEGIVVRTSAAGLDAATLQVELEALAGRWRAIQAKAAQAKPPALIDRPPGALELLLPHLPAGADILCADLAGHTRVTRWCEKHRPELLPNIVRYRGHDPLFAREGVEEEIALALERIVPLPGGGALAIDPTEALVAIDVNGAERDPREAAFAAVPEVARQLRLRQLSGLILVDFPRLDRRDDRDKLLEALRTALAIDRVATQLLGFTRGGLVEIIRPRDRDTLAHQLSVLRAG</sequence>
<dbReference type="Proteomes" id="UP000277424">
    <property type="component" value="Unassembled WGS sequence"/>
</dbReference>
<organism evidence="7 8">
    <name type="scientific">Oceanibaculum indicum</name>
    <dbReference type="NCBI Taxonomy" id="526216"/>
    <lineage>
        <taxon>Bacteria</taxon>
        <taxon>Pseudomonadati</taxon>
        <taxon>Pseudomonadota</taxon>
        <taxon>Alphaproteobacteria</taxon>
        <taxon>Rhodospirillales</taxon>
        <taxon>Oceanibaculaceae</taxon>
        <taxon>Oceanibaculum</taxon>
    </lineage>
</organism>
<keyword evidence="3" id="KW-0378">Hydrolase</keyword>
<gene>
    <name evidence="7" type="ORF">BCL74_1467</name>
</gene>
<accession>A0A420WRI7</accession>
<dbReference type="Pfam" id="PF10150">
    <property type="entry name" value="RNase_E_G"/>
    <property type="match status" value="1"/>
</dbReference>
<dbReference type="EMBL" id="RBIG01000001">
    <property type="protein sequence ID" value="RKQ73677.1"/>
    <property type="molecule type" value="Genomic_DNA"/>
</dbReference>
<comment type="caution">
    <text evidence="7">The sequence shown here is derived from an EMBL/GenBank/DDBJ whole genome shotgun (WGS) entry which is preliminary data.</text>
</comment>
<dbReference type="GO" id="GO:0016787">
    <property type="term" value="F:hydrolase activity"/>
    <property type="evidence" value="ECO:0007669"/>
    <property type="project" value="UniProtKB-KW"/>
</dbReference>
<dbReference type="PANTHER" id="PTHR30001:SF0">
    <property type="entry name" value="RIBONUCLEASE G"/>
    <property type="match status" value="1"/>
</dbReference>
<proteinExistence type="predicted"/>
<reference evidence="7 8" key="1">
    <citation type="submission" date="2018-10" db="EMBL/GenBank/DDBJ databases">
        <title>Comparative analysis of microorganisms from saline springs in Andes Mountain Range, Colombia.</title>
        <authorList>
            <person name="Rubin E."/>
        </authorList>
    </citation>
    <scope>NUCLEOTIDE SEQUENCE [LARGE SCALE GENOMIC DNA]</scope>
    <source>
        <strain evidence="7 8">USBA 36</strain>
    </source>
</reference>
<name>A0A420WRI7_9PROT</name>
<evidence type="ECO:0000313" key="7">
    <source>
        <dbReference type="EMBL" id="RKQ73677.1"/>
    </source>
</evidence>
<dbReference type="Gene3D" id="2.40.50.140">
    <property type="entry name" value="Nucleic acid-binding proteins"/>
    <property type="match status" value="1"/>
</dbReference>
<dbReference type="OrthoDB" id="9804278at2"/>
<dbReference type="InterPro" id="IPR019307">
    <property type="entry name" value="RNA-bd_AU-1/RNase_E/G"/>
</dbReference>
<dbReference type="GO" id="GO:0004540">
    <property type="term" value="F:RNA nuclease activity"/>
    <property type="evidence" value="ECO:0007669"/>
    <property type="project" value="InterPro"/>
</dbReference>
<evidence type="ECO:0000313" key="8">
    <source>
        <dbReference type="Proteomes" id="UP000277424"/>
    </source>
</evidence>
<evidence type="ECO:0000256" key="3">
    <source>
        <dbReference type="ARBA" id="ARBA00022801"/>
    </source>
</evidence>
<comment type="cofactor">
    <cofactor evidence="1">
        <name>Mg(2+)</name>
        <dbReference type="ChEBI" id="CHEBI:18420"/>
    </cofactor>
</comment>